<feature type="transmembrane region" description="Helical" evidence="1">
    <location>
        <begin position="137"/>
        <end position="162"/>
    </location>
</feature>
<dbReference type="AlphaFoldDB" id="A0A2Z2IWH5"/>
<evidence type="ECO:0000256" key="1">
    <source>
        <dbReference type="SAM" id="Phobius"/>
    </source>
</evidence>
<feature type="transmembrane region" description="Helical" evidence="1">
    <location>
        <begin position="174"/>
        <end position="197"/>
    </location>
</feature>
<sequence>MMIATIGSLVVLALIDSTSFGTLLIPLGLLTAPGRLRIGRLLLFLSVVAGSYFALGVALLFGATSLLGSYSHLFESTSFRYVQLIAGIALLVISHFMDTKKARARAEERAARGDSRILKWRSQVMSGKSSSSATGSLIGLALLAVFLEAATMLPYLAGIGIITVEGPGFPSNVLLLLGYCFVMILPALLLTCIRIMARSAIEKPLIRLNNWLMKNAQSTTAWIIGIVGFILAAQAASILWFAT</sequence>
<dbReference type="Proteomes" id="UP000250197">
    <property type="component" value="Chromosome"/>
</dbReference>
<name>A0A2Z2IWH5_CORST</name>
<keyword evidence="1" id="KW-0472">Membrane</keyword>
<dbReference type="KEGG" id="cstr:CBE89_01525"/>
<dbReference type="Pfam" id="PF11139">
    <property type="entry name" value="SfLAP"/>
    <property type="match status" value="1"/>
</dbReference>
<feature type="transmembrane region" description="Helical" evidence="1">
    <location>
        <begin position="6"/>
        <end position="29"/>
    </location>
</feature>
<dbReference type="EMBL" id="CP021252">
    <property type="protein sequence ID" value="ART20329.1"/>
    <property type="molecule type" value="Genomic_DNA"/>
</dbReference>
<keyword evidence="1" id="KW-1133">Transmembrane helix</keyword>
<feature type="transmembrane region" description="Helical" evidence="1">
    <location>
        <begin position="41"/>
        <end position="67"/>
    </location>
</feature>
<dbReference type="InterPro" id="IPR021315">
    <property type="entry name" value="Gap/Sap"/>
</dbReference>
<reference evidence="2 3" key="1">
    <citation type="submission" date="2017-05" db="EMBL/GenBank/DDBJ databases">
        <title>Complete genome sequence of Corynebacterium striatum KC-Na-1 isolated from Neophocaena asiaeorientalis in Korea.</title>
        <authorList>
            <person name="Kim J.H."/>
            <person name="Lee K."/>
        </authorList>
    </citation>
    <scope>NUCLEOTIDE SEQUENCE [LARGE SCALE GENOMIC DNA]</scope>
    <source>
        <strain evidence="2 3">KC-Na-01</strain>
    </source>
</reference>
<gene>
    <name evidence="2" type="ORF">CBE89_01525</name>
</gene>
<keyword evidence="1" id="KW-0812">Transmembrane</keyword>
<proteinExistence type="predicted"/>
<accession>A0A2Z2IWH5</accession>
<feature type="transmembrane region" description="Helical" evidence="1">
    <location>
        <begin position="218"/>
        <end position="242"/>
    </location>
</feature>
<protein>
    <recommendedName>
        <fullName evidence="4">Sap, sulfolipid-1-addressing protein</fullName>
    </recommendedName>
</protein>
<evidence type="ECO:0000313" key="3">
    <source>
        <dbReference type="Proteomes" id="UP000250197"/>
    </source>
</evidence>
<evidence type="ECO:0000313" key="2">
    <source>
        <dbReference type="EMBL" id="ART20329.1"/>
    </source>
</evidence>
<organism evidence="2 3">
    <name type="scientific">Corynebacterium striatum</name>
    <dbReference type="NCBI Taxonomy" id="43770"/>
    <lineage>
        <taxon>Bacteria</taxon>
        <taxon>Bacillati</taxon>
        <taxon>Actinomycetota</taxon>
        <taxon>Actinomycetes</taxon>
        <taxon>Mycobacteriales</taxon>
        <taxon>Corynebacteriaceae</taxon>
        <taxon>Corynebacterium</taxon>
    </lineage>
</organism>
<evidence type="ECO:0008006" key="4">
    <source>
        <dbReference type="Google" id="ProtNLM"/>
    </source>
</evidence>
<feature type="transmembrane region" description="Helical" evidence="1">
    <location>
        <begin position="79"/>
        <end position="97"/>
    </location>
</feature>